<dbReference type="CDD" id="cd19769">
    <property type="entry name" value="Bbox2_TRIM16-like"/>
    <property type="match status" value="1"/>
</dbReference>
<accession>A0AAX7TI54</accession>
<dbReference type="PANTHER" id="PTHR25465:SF5">
    <property type="entry name" value="E3 UBIQUITIN_ISG15 LIGASE TRIM25-RELATED"/>
    <property type="match status" value="1"/>
</dbReference>
<dbReference type="Pfam" id="PF00622">
    <property type="entry name" value="SPRY"/>
    <property type="match status" value="1"/>
</dbReference>
<dbReference type="InterPro" id="IPR013320">
    <property type="entry name" value="ConA-like_dom_sf"/>
</dbReference>
<dbReference type="AlphaFoldDB" id="A0AAX7TI54"/>
<evidence type="ECO:0000256" key="2">
    <source>
        <dbReference type="ARBA" id="ARBA00022723"/>
    </source>
</evidence>
<dbReference type="SMART" id="SM00449">
    <property type="entry name" value="SPRY"/>
    <property type="match status" value="1"/>
</dbReference>
<keyword evidence="1" id="KW-0399">Innate immunity</keyword>
<dbReference type="Pfam" id="PF00643">
    <property type="entry name" value="zf-B_box"/>
    <property type="match status" value="1"/>
</dbReference>
<dbReference type="Gene3D" id="2.60.120.920">
    <property type="match status" value="1"/>
</dbReference>
<dbReference type="Gene3D" id="3.30.40.10">
    <property type="entry name" value="Zinc/RING finger domain, C3HC4 (zinc finger)"/>
    <property type="match status" value="1"/>
</dbReference>
<feature type="domain" description="RING-type" evidence="8">
    <location>
        <begin position="11"/>
        <end position="54"/>
    </location>
</feature>
<proteinExistence type="predicted"/>
<organism evidence="11 12">
    <name type="scientific">Astatotilapia calliptera</name>
    <name type="common">Eastern happy</name>
    <name type="synonym">Chromis callipterus</name>
    <dbReference type="NCBI Taxonomy" id="8154"/>
    <lineage>
        <taxon>Eukaryota</taxon>
        <taxon>Metazoa</taxon>
        <taxon>Chordata</taxon>
        <taxon>Craniata</taxon>
        <taxon>Vertebrata</taxon>
        <taxon>Euteleostomi</taxon>
        <taxon>Actinopterygii</taxon>
        <taxon>Neopterygii</taxon>
        <taxon>Teleostei</taxon>
        <taxon>Neoteleostei</taxon>
        <taxon>Acanthomorphata</taxon>
        <taxon>Ovalentaria</taxon>
        <taxon>Cichlomorphae</taxon>
        <taxon>Cichliformes</taxon>
        <taxon>Cichlidae</taxon>
        <taxon>African cichlids</taxon>
        <taxon>Pseudocrenilabrinae</taxon>
        <taxon>Haplochromini</taxon>
        <taxon>Astatotilapia</taxon>
    </lineage>
</organism>
<dbReference type="SMART" id="SM00184">
    <property type="entry name" value="RING"/>
    <property type="match status" value="1"/>
</dbReference>
<dbReference type="Pfam" id="PF13765">
    <property type="entry name" value="PRY"/>
    <property type="match status" value="1"/>
</dbReference>
<dbReference type="InterPro" id="IPR006574">
    <property type="entry name" value="PRY"/>
</dbReference>
<dbReference type="PROSITE" id="PS50089">
    <property type="entry name" value="ZF_RING_2"/>
    <property type="match status" value="1"/>
</dbReference>
<dbReference type="SMART" id="SM00336">
    <property type="entry name" value="BBOX"/>
    <property type="match status" value="1"/>
</dbReference>
<dbReference type="InterPro" id="IPR043136">
    <property type="entry name" value="B30.2/SPRY_sf"/>
</dbReference>
<feature type="domain" description="B box-type" evidence="9">
    <location>
        <begin position="146"/>
        <end position="186"/>
    </location>
</feature>
<protein>
    <submittedName>
        <fullName evidence="11">Uncharacterized protein</fullName>
    </submittedName>
</protein>
<keyword evidence="12" id="KW-1185">Reference proteome</keyword>
<dbReference type="PROSITE" id="PS50119">
    <property type="entry name" value="ZF_BBOX"/>
    <property type="match status" value="1"/>
</dbReference>
<keyword evidence="3 6" id="KW-0863">Zinc-finger</keyword>
<dbReference type="GO" id="GO:0005737">
    <property type="term" value="C:cytoplasm"/>
    <property type="evidence" value="ECO:0007669"/>
    <property type="project" value="UniProtKB-ARBA"/>
</dbReference>
<dbReference type="InterPro" id="IPR013083">
    <property type="entry name" value="Znf_RING/FYVE/PHD"/>
</dbReference>
<dbReference type="SUPFAM" id="SSF49899">
    <property type="entry name" value="Concanavalin A-like lectins/glucanases"/>
    <property type="match status" value="1"/>
</dbReference>
<evidence type="ECO:0000256" key="6">
    <source>
        <dbReference type="PROSITE-ProRule" id="PRU00024"/>
    </source>
</evidence>
<evidence type="ECO:0000259" key="10">
    <source>
        <dbReference type="PROSITE" id="PS50188"/>
    </source>
</evidence>
<dbReference type="SUPFAM" id="SSF57845">
    <property type="entry name" value="B-box zinc-binding domain"/>
    <property type="match status" value="1"/>
</dbReference>
<dbReference type="InterPro" id="IPR058030">
    <property type="entry name" value="TRIM8/14/16/25/29/45/65_CC"/>
</dbReference>
<dbReference type="PANTHER" id="PTHR25465">
    <property type="entry name" value="B-BOX DOMAIN CONTAINING"/>
    <property type="match status" value="1"/>
</dbReference>
<dbReference type="Pfam" id="PF25600">
    <property type="entry name" value="TRIM_CC"/>
    <property type="match status" value="1"/>
</dbReference>
<keyword evidence="5" id="KW-0391">Immunity</keyword>
<dbReference type="Gene3D" id="4.10.830.40">
    <property type="match status" value="1"/>
</dbReference>
<evidence type="ECO:0000256" key="7">
    <source>
        <dbReference type="SAM" id="Coils"/>
    </source>
</evidence>
<dbReference type="Pfam" id="PF15227">
    <property type="entry name" value="zf-C3HC4_4"/>
    <property type="match status" value="1"/>
</dbReference>
<dbReference type="PROSITE" id="PS50188">
    <property type="entry name" value="B302_SPRY"/>
    <property type="match status" value="1"/>
</dbReference>
<reference evidence="11" key="3">
    <citation type="submission" date="2025-08" db="UniProtKB">
        <authorList>
            <consortium name="Ensembl"/>
        </authorList>
    </citation>
    <scope>IDENTIFICATION</scope>
</reference>
<evidence type="ECO:0000256" key="1">
    <source>
        <dbReference type="ARBA" id="ARBA00022588"/>
    </source>
</evidence>
<reference evidence="11" key="4">
    <citation type="submission" date="2025-09" db="UniProtKB">
        <authorList>
            <consortium name="Ensembl"/>
        </authorList>
    </citation>
    <scope>IDENTIFICATION</scope>
</reference>
<dbReference type="CDD" id="cd16040">
    <property type="entry name" value="SPRY_PRY_SNTX"/>
    <property type="match status" value="1"/>
</dbReference>
<evidence type="ECO:0000259" key="8">
    <source>
        <dbReference type="PROSITE" id="PS50089"/>
    </source>
</evidence>
<reference evidence="11 12" key="1">
    <citation type="submission" date="2018-05" db="EMBL/GenBank/DDBJ databases">
        <authorList>
            <person name="Datahose"/>
        </authorList>
    </citation>
    <scope>NUCLEOTIDE SEQUENCE</scope>
</reference>
<evidence type="ECO:0000256" key="4">
    <source>
        <dbReference type="ARBA" id="ARBA00022833"/>
    </source>
</evidence>
<evidence type="ECO:0000313" key="11">
    <source>
        <dbReference type="Ensembl" id="ENSACLP00000056312.1"/>
    </source>
</evidence>
<dbReference type="InterPro" id="IPR003879">
    <property type="entry name" value="Butyrophylin_SPRY"/>
</dbReference>
<dbReference type="Gene3D" id="3.30.160.60">
    <property type="entry name" value="Classic Zinc Finger"/>
    <property type="match status" value="1"/>
</dbReference>
<feature type="domain" description="B30.2/SPRY" evidence="10">
    <location>
        <begin position="453"/>
        <end position="636"/>
    </location>
</feature>
<evidence type="ECO:0000256" key="5">
    <source>
        <dbReference type="ARBA" id="ARBA00022859"/>
    </source>
</evidence>
<dbReference type="InterPro" id="IPR051051">
    <property type="entry name" value="E3_ubiq-ligase_TRIM/RNF"/>
</dbReference>
<dbReference type="InterPro" id="IPR000315">
    <property type="entry name" value="Znf_B-box"/>
</dbReference>
<reference evidence="12" key="2">
    <citation type="submission" date="2023-03" db="EMBL/GenBank/DDBJ databases">
        <authorList>
            <consortium name="Wellcome Sanger Institute Data Sharing"/>
        </authorList>
    </citation>
    <scope>NUCLEOTIDE SEQUENCE [LARGE SCALE GENOMIC DNA]</scope>
</reference>
<dbReference type="InterPro" id="IPR003877">
    <property type="entry name" value="SPRY_dom"/>
</dbReference>
<keyword evidence="2" id="KW-0479">Metal-binding</keyword>
<evidence type="ECO:0000256" key="3">
    <source>
        <dbReference type="ARBA" id="ARBA00022771"/>
    </source>
</evidence>
<dbReference type="InterPro" id="IPR017907">
    <property type="entry name" value="Znf_RING_CS"/>
</dbReference>
<dbReference type="InterPro" id="IPR001870">
    <property type="entry name" value="B30.2/SPRY"/>
</dbReference>
<dbReference type="Proteomes" id="UP000265100">
    <property type="component" value="Chromosome 18"/>
</dbReference>
<dbReference type="PROSITE" id="PS00518">
    <property type="entry name" value="ZF_RING_1"/>
    <property type="match status" value="1"/>
</dbReference>
<keyword evidence="4" id="KW-0862">Zinc</keyword>
<dbReference type="GeneTree" id="ENSGT01150000286950"/>
<sequence length="636" mass="71280">MPQLDREKLCCSICLDLLKDPVTLPCGHSYCMICINNHWDGEDQRGVHSCPQCRKTFIPRPVLGKNTMLAELVEELKKTELQAAPPVHHNYAGPGDVPCDFCTGRKQRATKSCLQCLASYCDDHLQPHYDSQAFQSHKLVEASANLQEKICSLHNKVKEVFCRSDKQCICYLCSISEHKGHDVVSLAAERAERQNELDPCRQNIQQRIQDLEQDLTVLQKQVGVINISADEAARNSQMVFSQLAQLIARRSSEVQQQIRIQQETETRRVKELEEKLQNEIAKLKKKDSELKQLSYTEDHHRFLLTFYSLSALGKSTHTGVNVPPLSFEEVTAAVSQLKDKLQDLLSQGWTQGEAPLRPAELEGSGKQPHIVPAPTSFITKEEEVKSAAFQQPRVVPPAEPKSFLKQPRFPPAPHLTAFLATAARKNSLKHVVPPAEPTALAPLHPALVTPPLPFAPPTEPKTRNEFLQYMCPITLDPNTVSKWLSLSEGNRKVTYMKKEQSYPDHPERFDSLQVLGKEALSGRCYWEVKWSKFVAIAVAYKSISRTGSESGFGFNDKSWALWCHSNEFRHDSTTMSLQVPQSSKIGVYVDQSAGILSFHSVSGSMTLLAKVETTFTEPLHVGLWVCSGSAKLVQLL</sequence>
<dbReference type="GO" id="GO:0045087">
    <property type="term" value="P:innate immune response"/>
    <property type="evidence" value="ECO:0007669"/>
    <property type="project" value="UniProtKB-KW"/>
</dbReference>
<evidence type="ECO:0000313" key="12">
    <source>
        <dbReference type="Proteomes" id="UP000265100"/>
    </source>
</evidence>
<dbReference type="PRINTS" id="PR01407">
    <property type="entry name" value="BUTYPHLNCDUF"/>
</dbReference>
<feature type="coiled-coil region" evidence="7">
    <location>
        <begin position="255"/>
        <end position="293"/>
    </location>
</feature>
<evidence type="ECO:0000259" key="9">
    <source>
        <dbReference type="PROSITE" id="PS50119"/>
    </source>
</evidence>
<dbReference type="SMART" id="SM00589">
    <property type="entry name" value="PRY"/>
    <property type="match status" value="1"/>
</dbReference>
<keyword evidence="7" id="KW-0175">Coiled coil</keyword>
<dbReference type="Ensembl" id="ENSACLT00000077839.1">
    <property type="protein sequence ID" value="ENSACLP00000056312.1"/>
    <property type="gene ID" value="ENSACLG00000039460.1"/>
</dbReference>
<dbReference type="InterPro" id="IPR001841">
    <property type="entry name" value="Znf_RING"/>
</dbReference>
<dbReference type="GO" id="GO:0008270">
    <property type="term" value="F:zinc ion binding"/>
    <property type="evidence" value="ECO:0007669"/>
    <property type="project" value="UniProtKB-KW"/>
</dbReference>
<dbReference type="RefSeq" id="XP_026004995.1">
    <property type="nucleotide sequence ID" value="XM_026149210.1"/>
</dbReference>
<dbReference type="GeneID" id="113010228"/>
<name>A0AAX7TI54_ASTCA</name>
<dbReference type="SUPFAM" id="SSF57850">
    <property type="entry name" value="RING/U-box"/>
    <property type="match status" value="1"/>
</dbReference>